<dbReference type="InterPro" id="IPR001202">
    <property type="entry name" value="WW_dom"/>
</dbReference>
<dbReference type="Pfam" id="PF00397">
    <property type="entry name" value="WW"/>
    <property type="match status" value="1"/>
</dbReference>
<dbReference type="AlphaFoldDB" id="A0A4P9WNG3"/>
<dbReference type="Proteomes" id="UP000269721">
    <property type="component" value="Unassembled WGS sequence"/>
</dbReference>
<accession>A0A4P9WNG3</accession>
<organism evidence="3 4">
    <name type="scientific">Blyttiomyces helicus</name>
    <dbReference type="NCBI Taxonomy" id="388810"/>
    <lineage>
        <taxon>Eukaryota</taxon>
        <taxon>Fungi</taxon>
        <taxon>Fungi incertae sedis</taxon>
        <taxon>Chytridiomycota</taxon>
        <taxon>Chytridiomycota incertae sedis</taxon>
        <taxon>Chytridiomycetes</taxon>
        <taxon>Chytridiomycetes incertae sedis</taxon>
        <taxon>Blyttiomyces</taxon>
    </lineage>
</organism>
<reference evidence="4" key="1">
    <citation type="journal article" date="2018" name="Nat. Microbiol.">
        <title>Leveraging single-cell genomics to expand the fungal tree of life.</title>
        <authorList>
            <person name="Ahrendt S.R."/>
            <person name="Quandt C.A."/>
            <person name="Ciobanu D."/>
            <person name="Clum A."/>
            <person name="Salamov A."/>
            <person name="Andreopoulos B."/>
            <person name="Cheng J.F."/>
            <person name="Woyke T."/>
            <person name="Pelin A."/>
            <person name="Henrissat B."/>
            <person name="Reynolds N.K."/>
            <person name="Benny G.L."/>
            <person name="Smith M.E."/>
            <person name="James T.Y."/>
            <person name="Grigoriev I.V."/>
        </authorList>
    </citation>
    <scope>NUCLEOTIDE SEQUENCE [LARGE SCALE GENOMIC DNA]</scope>
</reference>
<dbReference type="EMBL" id="KZ994108">
    <property type="protein sequence ID" value="RKO93815.1"/>
    <property type="molecule type" value="Genomic_DNA"/>
</dbReference>
<evidence type="ECO:0000313" key="4">
    <source>
        <dbReference type="Proteomes" id="UP000269721"/>
    </source>
</evidence>
<keyword evidence="1" id="KW-1133">Transmembrane helix</keyword>
<dbReference type="Gene3D" id="2.20.70.10">
    <property type="match status" value="1"/>
</dbReference>
<dbReference type="PROSITE" id="PS01159">
    <property type="entry name" value="WW_DOMAIN_1"/>
    <property type="match status" value="1"/>
</dbReference>
<feature type="domain" description="WW" evidence="2">
    <location>
        <begin position="160"/>
        <end position="193"/>
    </location>
</feature>
<evidence type="ECO:0000259" key="2">
    <source>
        <dbReference type="PROSITE" id="PS50020"/>
    </source>
</evidence>
<protein>
    <recommendedName>
        <fullName evidence="2">WW domain-containing protein</fullName>
    </recommendedName>
</protein>
<name>A0A4P9WNG3_9FUNG</name>
<keyword evidence="1" id="KW-0812">Transmembrane</keyword>
<dbReference type="InterPro" id="IPR036020">
    <property type="entry name" value="WW_dom_sf"/>
</dbReference>
<dbReference type="SMART" id="SM00456">
    <property type="entry name" value="WW"/>
    <property type="match status" value="1"/>
</dbReference>
<evidence type="ECO:0000256" key="1">
    <source>
        <dbReference type="SAM" id="Phobius"/>
    </source>
</evidence>
<feature type="transmembrane region" description="Helical" evidence="1">
    <location>
        <begin position="21"/>
        <end position="43"/>
    </location>
</feature>
<evidence type="ECO:0000313" key="3">
    <source>
        <dbReference type="EMBL" id="RKO93815.1"/>
    </source>
</evidence>
<dbReference type="SUPFAM" id="SSF51045">
    <property type="entry name" value="WW domain"/>
    <property type="match status" value="1"/>
</dbReference>
<proteinExistence type="predicted"/>
<dbReference type="OrthoDB" id="3045089at2759"/>
<keyword evidence="1" id="KW-0472">Membrane</keyword>
<keyword evidence="4" id="KW-1185">Reference proteome</keyword>
<sequence>MFNTENGNSRAGYSFASTTEIYCYIGFALFVTAFLLTTVDVVVRWRHVLAMRQRDAFDAPTKPDGSQRLTASMFKKLASGGKALWPAFGPRLRGFASSKRRGQAVAAEAESLMEGCDAGYTEDGKLFYIEQERRPSFWNTSFASLSFWNKSAKAASNVPLPLPAGWEESRTHDNVPYFVNHVTMETTWVDPRTGRAASDVMRKKVVRPVVAPRQDAKGQPSSFHVSTSVANHALLFFGFVWIYTLN</sequence>
<dbReference type="CDD" id="cd00201">
    <property type="entry name" value="WW"/>
    <property type="match status" value="1"/>
</dbReference>
<gene>
    <name evidence="3" type="ORF">BDK51DRAFT_52657</name>
</gene>
<dbReference type="PROSITE" id="PS50020">
    <property type="entry name" value="WW_DOMAIN_2"/>
    <property type="match status" value="1"/>
</dbReference>